<dbReference type="PATRIC" id="fig|1298593.3.peg.397"/>
<dbReference type="RefSeq" id="WP_015485594.1">
    <property type="nucleotide sequence ID" value="NC_020888.1"/>
</dbReference>
<proteinExistence type="predicted"/>
<dbReference type="HOGENOM" id="CLU_1244274_0_0_6"/>
<dbReference type="Proteomes" id="UP000011866">
    <property type="component" value="Chromosome"/>
</dbReference>
<evidence type="ECO:0000313" key="2">
    <source>
        <dbReference type="Proteomes" id="UP000011866"/>
    </source>
</evidence>
<keyword evidence="2" id="KW-1185">Reference proteome</keyword>
<reference evidence="1 2" key="1">
    <citation type="journal article" date="2013" name="Genome Announc.">
        <title>Genome Sequence of Thalassolituus oleivorans MIL-1 (DSM 14913T).</title>
        <authorList>
            <person name="Golyshin P.N."/>
            <person name="Werner J."/>
            <person name="Chernikova T.N."/>
            <person name="Tran H."/>
            <person name="Ferrer M."/>
            <person name="Yakimov M.M."/>
            <person name="Teeling H."/>
            <person name="Golyshina O.V."/>
        </authorList>
    </citation>
    <scope>NUCLEOTIDE SEQUENCE [LARGE SCALE GENOMIC DNA]</scope>
    <source>
        <strain evidence="1 2">MIL-1</strain>
    </source>
</reference>
<dbReference type="AlphaFoldDB" id="M5DN39"/>
<evidence type="ECO:0000313" key="1">
    <source>
        <dbReference type="EMBL" id="CCU70853.1"/>
    </source>
</evidence>
<sequence>MDINSSSSSYQNLLTMLGKSSSATTGATASDSTAITSSASGKRSLQIGNDKVSLSLHAEKLSRINAEFFSGRMSSSDIPALAQRLYKDGFISASEYQNLGGQEDDMSTITQASNFLNTYILDEEVDGDNTAAKAILNVIDVIDRMDESITPTHRQAEIDAFDYVTAYTEQLIEKGAPESVITGFENVFDVLSALNTVRNNEQSNDATASYTSIQDA</sequence>
<dbReference type="GeneID" id="79175406"/>
<protein>
    <recommendedName>
        <fullName evidence="3">DUF5610 domain-containing protein</fullName>
    </recommendedName>
</protein>
<organism evidence="1 2">
    <name type="scientific">Thalassolituus oleivorans MIL-1</name>
    <dbReference type="NCBI Taxonomy" id="1298593"/>
    <lineage>
        <taxon>Bacteria</taxon>
        <taxon>Pseudomonadati</taxon>
        <taxon>Pseudomonadota</taxon>
        <taxon>Gammaproteobacteria</taxon>
        <taxon>Oceanospirillales</taxon>
        <taxon>Oceanospirillaceae</taxon>
        <taxon>Thalassolituus</taxon>
    </lineage>
</organism>
<dbReference type="KEGG" id="tol:TOL_0411"/>
<evidence type="ECO:0008006" key="3">
    <source>
        <dbReference type="Google" id="ProtNLM"/>
    </source>
</evidence>
<accession>M5DN39</accession>
<name>M5DN39_9GAMM</name>
<dbReference type="EMBL" id="HF680312">
    <property type="protein sequence ID" value="CCU70853.1"/>
    <property type="molecule type" value="Genomic_DNA"/>
</dbReference>
<gene>
    <name evidence="1" type="ORF">TOL_0411</name>
</gene>